<dbReference type="Proteomes" id="UP001202248">
    <property type="component" value="Unassembled WGS sequence"/>
</dbReference>
<keyword evidence="1" id="KW-0472">Membrane</keyword>
<dbReference type="RefSeq" id="WP_240831626.1">
    <property type="nucleotide sequence ID" value="NZ_JAKWBL010000004.1"/>
</dbReference>
<reference evidence="2 3" key="1">
    <citation type="submission" date="2022-02" db="EMBL/GenBank/DDBJ databases">
        <authorList>
            <person name="Min J."/>
        </authorList>
    </citation>
    <scope>NUCLEOTIDE SEQUENCE [LARGE SCALE GENOMIC DNA]</scope>
    <source>
        <strain evidence="2 3">GR10-1</strain>
    </source>
</reference>
<keyword evidence="3" id="KW-1185">Reference proteome</keyword>
<sequence>MSSNRWKLSAIAASIAAIIVLFVFINQPKPTQFTAQVKHESFELPDNSHITLFSNAELLVAADFNKEKEQ</sequence>
<keyword evidence="1" id="KW-1133">Transmembrane helix</keyword>
<dbReference type="EMBL" id="JAKWBL010000004">
    <property type="protein sequence ID" value="MCH5599584.1"/>
    <property type="molecule type" value="Genomic_DNA"/>
</dbReference>
<protein>
    <submittedName>
        <fullName evidence="2">Uncharacterized protein</fullName>
    </submittedName>
</protein>
<accession>A0ABS9SN58</accession>
<evidence type="ECO:0000313" key="3">
    <source>
        <dbReference type="Proteomes" id="UP001202248"/>
    </source>
</evidence>
<name>A0ABS9SN58_9BACT</name>
<evidence type="ECO:0000256" key="1">
    <source>
        <dbReference type="SAM" id="Phobius"/>
    </source>
</evidence>
<feature type="transmembrane region" description="Helical" evidence="1">
    <location>
        <begin position="6"/>
        <end position="25"/>
    </location>
</feature>
<gene>
    <name evidence="2" type="ORF">MKP09_17560</name>
</gene>
<comment type="caution">
    <text evidence="2">The sequence shown here is derived from an EMBL/GenBank/DDBJ whole genome shotgun (WGS) entry which is preliminary data.</text>
</comment>
<organism evidence="2 3">
    <name type="scientific">Niabella ginsengisoli</name>
    <dbReference type="NCBI Taxonomy" id="522298"/>
    <lineage>
        <taxon>Bacteria</taxon>
        <taxon>Pseudomonadati</taxon>
        <taxon>Bacteroidota</taxon>
        <taxon>Chitinophagia</taxon>
        <taxon>Chitinophagales</taxon>
        <taxon>Chitinophagaceae</taxon>
        <taxon>Niabella</taxon>
    </lineage>
</organism>
<keyword evidence="1" id="KW-0812">Transmembrane</keyword>
<proteinExistence type="predicted"/>
<evidence type="ECO:0000313" key="2">
    <source>
        <dbReference type="EMBL" id="MCH5599584.1"/>
    </source>
</evidence>